<dbReference type="InterPro" id="IPR036390">
    <property type="entry name" value="WH_DNA-bd_sf"/>
</dbReference>
<dbReference type="EMBL" id="AQGS01000117">
    <property type="protein sequence ID" value="EPS42362.1"/>
    <property type="molecule type" value="Genomic_DNA"/>
</dbReference>
<accession>S8C3X2</accession>
<dbReference type="InterPro" id="IPR045135">
    <property type="entry name" value="Rpn7_N"/>
</dbReference>
<evidence type="ECO:0000256" key="3">
    <source>
        <dbReference type="ARBA" id="ARBA00093502"/>
    </source>
</evidence>
<reference evidence="6 7" key="1">
    <citation type="journal article" date="2013" name="PLoS Genet.">
        <title>Genomic mechanisms accounting for the adaptation to parasitism in nematode-trapping fungi.</title>
        <authorList>
            <person name="Meerupati T."/>
            <person name="Andersson K.M."/>
            <person name="Friman E."/>
            <person name="Kumar D."/>
            <person name="Tunlid A."/>
            <person name="Ahren D."/>
        </authorList>
    </citation>
    <scope>NUCLEOTIDE SEQUENCE [LARGE SCALE GENOMIC DNA]</scope>
    <source>
        <strain evidence="6 7">CBS 200.50</strain>
    </source>
</reference>
<dbReference type="Pfam" id="PF01399">
    <property type="entry name" value="PCI"/>
    <property type="match status" value="1"/>
</dbReference>
<evidence type="ECO:0000256" key="2">
    <source>
        <dbReference type="ARBA" id="ARBA00093435"/>
    </source>
</evidence>
<sequence>MGSDPQYNKYPDLSLAQHIYQISTPTLSAYHDKSAATLLECIKTTAAAPLFKYLVGPEGLLPKGSPLTWDEGLYEELKAKNEKELQEWEEKLKDAEEKAGETEVVEAMGGKAEFWTRIGEKEKAVAAYNDVFEKTASLGAKIDIVLATIRVGMFFDDKVIIQKNIEKATQLVESGGDWDRRNRLKTYRAINHLTLRAYNAAAPLLLDSLSTFTSTEICTYETLVMYAVLTGVISLSRRDLKARVIDGAEVLAVFGSRKDSNMTEGNQGVMTETGYQAADLDLGSFSPLEGLVNNFYEAKYSDYFVNLGDVEEQFLRKDRFLAPHRRWYVREMRRRGYAQLLESYRTIELQTVANHFGVSVDFVDRDMSSFIPSQGLNCTIDRVNGSIETNRPDTKNKQYQEVIKHGDQLLTKLQKFGQAVRVRGSERV</sequence>
<dbReference type="PROSITE" id="PS50250">
    <property type="entry name" value="PCI"/>
    <property type="match status" value="1"/>
</dbReference>
<dbReference type="Gene3D" id="1.25.40.570">
    <property type="match status" value="1"/>
</dbReference>
<dbReference type="GO" id="GO:0008541">
    <property type="term" value="C:proteasome regulatory particle, lid subcomplex"/>
    <property type="evidence" value="ECO:0007669"/>
    <property type="project" value="EnsemblFungi"/>
</dbReference>
<feature type="domain" description="PCI" evidence="5">
    <location>
        <begin position="197"/>
        <end position="394"/>
    </location>
</feature>
<organism evidence="6 7">
    <name type="scientific">Dactylellina haptotyla (strain CBS 200.50)</name>
    <name type="common">Nematode-trapping fungus</name>
    <name type="synonym">Monacrosporium haptotylum</name>
    <dbReference type="NCBI Taxonomy" id="1284197"/>
    <lineage>
        <taxon>Eukaryota</taxon>
        <taxon>Fungi</taxon>
        <taxon>Dikarya</taxon>
        <taxon>Ascomycota</taxon>
        <taxon>Pezizomycotina</taxon>
        <taxon>Orbiliomycetes</taxon>
        <taxon>Orbiliales</taxon>
        <taxon>Orbiliaceae</taxon>
        <taxon>Dactylellina</taxon>
    </lineage>
</organism>
<dbReference type="GO" id="GO:0043161">
    <property type="term" value="P:proteasome-mediated ubiquitin-dependent protein catabolic process"/>
    <property type="evidence" value="ECO:0007669"/>
    <property type="project" value="EnsemblFungi"/>
</dbReference>
<proteinExistence type="predicted"/>
<dbReference type="InterPro" id="IPR000717">
    <property type="entry name" value="PCI_dom"/>
</dbReference>
<dbReference type="SMART" id="SM00088">
    <property type="entry name" value="PINT"/>
    <property type="match status" value="1"/>
</dbReference>
<dbReference type="eggNOG" id="KOG0687">
    <property type="taxonomic scope" value="Eukaryota"/>
</dbReference>
<dbReference type="Pfam" id="PF21154">
    <property type="entry name" value="RPN7_PSMD6_C"/>
    <property type="match status" value="1"/>
</dbReference>
<dbReference type="GO" id="GO:0005634">
    <property type="term" value="C:nucleus"/>
    <property type="evidence" value="ECO:0007669"/>
    <property type="project" value="EnsemblFungi"/>
</dbReference>
<dbReference type="FunFam" id="1.25.40.570:FF:000005">
    <property type="entry name" value="26S proteasome regulatory subunit N7"/>
    <property type="match status" value="1"/>
</dbReference>
<dbReference type="Proteomes" id="UP000015100">
    <property type="component" value="Unassembled WGS sequence"/>
</dbReference>
<evidence type="ECO:0000259" key="5">
    <source>
        <dbReference type="PROSITE" id="PS50250"/>
    </source>
</evidence>
<keyword evidence="1" id="KW-0647">Proteasome</keyword>
<evidence type="ECO:0000313" key="6">
    <source>
        <dbReference type="EMBL" id="EPS42362.1"/>
    </source>
</evidence>
<dbReference type="PANTHER" id="PTHR14145">
    <property type="entry name" value="26S PROTESOME SUBUNIT 6"/>
    <property type="match status" value="1"/>
</dbReference>
<dbReference type="HOGENOM" id="CLU_031814_1_1_1"/>
<evidence type="ECO:0000313" key="7">
    <source>
        <dbReference type="Proteomes" id="UP000015100"/>
    </source>
</evidence>
<dbReference type="InterPro" id="IPR049549">
    <property type="entry name" value="RPN7_PSMD6_C"/>
</dbReference>
<gene>
    <name evidence="6" type="ORF">H072_3668</name>
</gene>
<dbReference type="SUPFAM" id="SSF46785">
    <property type="entry name" value="Winged helix' DNA-binding domain"/>
    <property type="match status" value="1"/>
</dbReference>
<evidence type="ECO:0000256" key="4">
    <source>
        <dbReference type="SAM" id="Coils"/>
    </source>
</evidence>
<keyword evidence="4" id="KW-0175">Coiled coil</keyword>
<name>S8C3X2_DACHA</name>
<dbReference type="OrthoDB" id="1452at2759"/>
<dbReference type="STRING" id="1284197.S8C3X2"/>
<keyword evidence="7" id="KW-1185">Reference proteome</keyword>
<dbReference type="OMA" id="RLHCKVD"/>
<reference evidence="7" key="2">
    <citation type="submission" date="2013-04" db="EMBL/GenBank/DDBJ databases">
        <title>Genomic mechanisms accounting for the adaptation to parasitism in nematode-trapping fungi.</title>
        <authorList>
            <person name="Ahren D.G."/>
        </authorList>
    </citation>
    <scope>NUCLEOTIDE SEQUENCE [LARGE SCALE GENOMIC DNA]</scope>
    <source>
        <strain evidence="7">CBS 200.50</strain>
    </source>
</reference>
<dbReference type="Pfam" id="PF10602">
    <property type="entry name" value="RPN7"/>
    <property type="match status" value="1"/>
</dbReference>
<feature type="coiled-coil region" evidence="4">
    <location>
        <begin position="74"/>
        <end position="105"/>
    </location>
</feature>
<comment type="caution">
    <text evidence="6">The sequence shown here is derived from an EMBL/GenBank/DDBJ whole genome shotgun (WGS) entry which is preliminary data.</text>
</comment>
<comment type="function">
    <text evidence="2">Component of the 19S cap proteasome complex which acts as a regulatory subunit of the 26S proteasome, involved in the ATP-dependent degradation of ubiquitinated proteins.</text>
</comment>
<dbReference type="InterPro" id="IPR019585">
    <property type="entry name" value="Rpn7/CSN1"/>
</dbReference>
<comment type="subunit">
    <text evidence="3">The 26S proteasome is composed of a core protease, known as the 20S proteasome, capped at one or both ends by the 19S regulatory complex (RC). The RC is composed of at least 18 different subunits in two subcomplexes, the base and the lid, which form the portions proximal and distal to the 20S proteolytic core, respectively. Component of the lid subcomplex of the 19S RC.</text>
</comment>
<dbReference type="PANTHER" id="PTHR14145:SF1">
    <property type="entry name" value="26S PROTEASOME NON-ATPASE REGULATORY SUBUNIT 6"/>
    <property type="match status" value="1"/>
</dbReference>
<dbReference type="GO" id="GO:0005198">
    <property type="term" value="F:structural molecule activity"/>
    <property type="evidence" value="ECO:0007669"/>
    <property type="project" value="EnsemblFungi"/>
</dbReference>
<evidence type="ECO:0000256" key="1">
    <source>
        <dbReference type="ARBA" id="ARBA00022942"/>
    </source>
</evidence>
<protein>
    <recommendedName>
        <fullName evidence="5">PCI domain-containing protein</fullName>
    </recommendedName>
</protein>
<dbReference type="AlphaFoldDB" id="S8C3X2"/>